<feature type="chain" id="PRO_5003886029" description="Secreted protein" evidence="2">
    <location>
        <begin position="19"/>
        <end position="137"/>
    </location>
</feature>
<sequence length="137" mass="15540">MLDIILCLVLVLWLVAEALSDEKPRSERSLLPQHHDGVRYTAPLHNGEQRSVSEHQRQSTPSSRALYVHQGQERIAPPQHRDGVPNTVPQQRQSAPIARALYVHQEQERISPPQHRDGVPNTVPQQRQSAPPTRALR</sequence>
<evidence type="ECO:0000313" key="3">
    <source>
        <dbReference type="EMBL" id="EKM80541.1"/>
    </source>
</evidence>
<dbReference type="EMBL" id="JH971388">
    <property type="protein sequence ID" value="EKM80541.1"/>
    <property type="molecule type" value="Genomic_DNA"/>
</dbReference>
<dbReference type="AlphaFoldDB" id="K5WYF2"/>
<dbReference type="GeneID" id="18823599"/>
<evidence type="ECO:0000313" key="4">
    <source>
        <dbReference type="Proteomes" id="UP000008493"/>
    </source>
</evidence>
<evidence type="ECO:0000256" key="2">
    <source>
        <dbReference type="SAM" id="SignalP"/>
    </source>
</evidence>
<feature type="compositionally biased region" description="Polar residues" evidence="1">
    <location>
        <begin position="122"/>
        <end position="131"/>
    </location>
</feature>
<name>K5WYF2_AGABU</name>
<dbReference type="InParanoid" id="K5WYF2"/>
<feature type="compositionally biased region" description="Basic and acidic residues" evidence="1">
    <location>
        <begin position="23"/>
        <end position="38"/>
    </location>
</feature>
<reference evidence="4" key="1">
    <citation type="journal article" date="2012" name="Proc. Natl. Acad. Sci. U.S.A.">
        <title>Genome sequence of the button mushroom Agaricus bisporus reveals mechanisms governing adaptation to a humic-rich ecological niche.</title>
        <authorList>
            <person name="Morin E."/>
            <person name="Kohler A."/>
            <person name="Baker A.R."/>
            <person name="Foulongne-Oriol M."/>
            <person name="Lombard V."/>
            <person name="Nagy L.G."/>
            <person name="Ohm R.A."/>
            <person name="Patyshakuliyeva A."/>
            <person name="Brun A."/>
            <person name="Aerts A.L."/>
            <person name="Bailey A.M."/>
            <person name="Billette C."/>
            <person name="Coutinho P.M."/>
            <person name="Deakin G."/>
            <person name="Doddapaneni H."/>
            <person name="Floudas D."/>
            <person name="Grimwood J."/>
            <person name="Hilden K."/>
            <person name="Kuees U."/>
            <person name="LaButti K.M."/>
            <person name="Lapidus A."/>
            <person name="Lindquist E.A."/>
            <person name="Lucas S.M."/>
            <person name="Murat C."/>
            <person name="Riley R.W."/>
            <person name="Salamov A.A."/>
            <person name="Schmutz J."/>
            <person name="Subramanian V."/>
            <person name="Woesten H.A.B."/>
            <person name="Xu J."/>
            <person name="Eastwood D.C."/>
            <person name="Foster G.D."/>
            <person name="Sonnenberg A.S."/>
            <person name="Cullen D."/>
            <person name="de Vries R.P."/>
            <person name="Lundell T."/>
            <person name="Hibbett D.S."/>
            <person name="Henrissat B."/>
            <person name="Burton K.S."/>
            <person name="Kerrigan R.W."/>
            <person name="Challen M.P."/>
            <person name="Grigoriev I.V."/>
            <person name="Martin F."/>
        </authorList>
    </citation>
    <scope>NUCLEOTIDE SEQUENCE [LARGE SCALE GENOMIC DNA]</scope>
    <source>
        <strain evidence="4">JB137-S8 / ATCC MYA-4627 / FGSC 10392</strain>
    </source>
</reference>
<dbReference type="RefSeq" id="XP_007328214.1">
    <property type="nucleotide sequence ID" value="XM_007328152.1"/>
</dbReference>
<dbReference type="OMA" id="HQGQERI"/>
<evidence type="ECO:0000256" key="1">
    <source>
        <dbReference type="SAM" id="MobiDB-lite"/>
    </source>
</evidence>
<feature type="compositionally biased region" description="Basic and acidic residues" evidence="1">
    <location>
        <begin position="47"/>
        <end position="57"/>
    </location>
</feature>
<feature type="compositionally biased region" description="Basic and acidic residues" evidence="1">
    <location>
        <begin position="105"/>
        <end position="118"/>
    </location>
</feature>
<feature type="signal peptide" evidence="2">
    <location>
        <begin position="1"/>
        <end position="18"/>
    </location>
</feature>
<accession>K5WYF2</accession>
<feature type="region of interest" description="Disordered" evidence="1">
    <location>
        <begin position="23"/>
        <end position="137"/>
    </location>
</feature>
<feature type="non-terminal residue" evidence="3">
    <location>
        <position position="1"/>
    </location>
</feature>
<keyword evidence="4" id="KW-1185">Reference proteome</keyword>
<keyword evidence="2" id="KW-0732">Signal</keyword>
<dbReference type="HOGENOM" id="CLU_1869954_0_0_1"/>
<gene>
    <name evidence="3" type="ORF">AGABI1DRAFT_112323</name>
</gene>
<dbReference type="KEGG" id="abp:AGABI1DRAFT112323"/>
<evidence type="ECO:0008006" key="5">
    <source>
        <dbReference type="Google" id="ProtNLM"/>
    </source>
</evidence>
<proteinExistence type="predicted"/>
<dbReference type="Proteomes" id="UP000008493">
    <property type="component" value="Unassembled WGS sequence"/>
</dbReference>
<organism evidence="3 4">
    <name type="scientific">Agaricus bisporus var. burnettii (strain JB137-S8 / ATCC MYA-4627 / FGSC 10392)</name>
    <name type="common">White button mushroom</name>
    <dbReference type="NCBI Taxonomy" id="597362"/>
    <lineage>
        <taxon>Eukaryota</taxon>
        <taxon>Fungi</taxon>
        <taxon>Dikarya</taxon>
        <taxon>Basidiomycota</taxon>
        <taxon>Agaricomycotina</taxon>
        <taxon>Agaricomycetes</taxon>
        <taxon>Agaricomycetidae</taxon>
        <taxon>Agaricales</taxon>
        <taxon>Agaricineae</taxon>
        <taxon>Agaricaceae</taxon>
        <taxon>Agaricus</taxon>
    </lineage>
</organism>
<protein>
    <recommendedName>
        <fullName evidence="5">Secreted protein</fullName>
    </recommendedName>
</protein>